<keyword evidence="2" id="KW-0560">Oxidoreductase</keyword>
<dbReference type="AlphaFoldDB" id="Q1AZ56"/>
<gene>
    <name evidence="3" type="ordered locus">Rxyl_0346</name>
</gene>
<dbReference type="STRING" id="266117.Rxyl_0346"/>
<dbReference type="PANTHER" id="PTHR24321">
    <property type="entry name" value="DEHYDROGENASES, SHORT CHAIN"/>
    <property type="match status" value="1"/>
</dbReference>
<dbReference type="PANTHER" id="PTHR24321:SF8">
    <property type="entry name" value="ESTRADIOL 17-BETA-DEHYDROGENASE 8-RELATED"/>
    <property type="match status" value="1"/>
</dbReference>
<evidence type="ECO:0000313" key="3">
    <source>
        <dbReference type="EMBL" id="ABG03322.1"/>
    </source>
</evidence>
<dbReference type="RefSeq" id="WP_011563340.1">
    <property type="nucleotide sequence ID" value="NC_008148.1"/>
</dbReference>
<dbReference type="CDD" id="cd05233">
    <property type="entry name" value="SDR_c"/>
    <property type="match status" value="1"/>
</dbReference>
<evidence type="ECO:0000256" key="2">
    <source>
        <dbReference type="ARBA" id="ARBA00023002"/>
    </source>
</evidence>
<dbReference type="Proteomes" id="UP000006637">
    <property type="component" value="Chromosome"/>
</dbReference>
<dbReference type="KEGG" id="rxy:Rxyl_0346"/>
<dbReference type="HOGENOM" id="CLU_010194_1_0_11"/>
<dbReference type="InterPro" id="IPR020904">
    <property type="entry name" value="Sc_DH/Rdtase_CS"/>
</dbReference>
<dbReference type="FunFam" id="3.40.50.720:FF:000084">
    <property type="entry name" value="Short-chain dehydrogenase reductase"/>
    <property type="match status" value="1"/>
</dbReference>
<evidence type="ECO:0000313" key="4">
    <source>
        <dbReference type="Proteomes" id="UP000006637"/>
    </source>
</evidence>
<dbReference type="InterPro" id="IPR002347">
    <property type="entry name" value="SDR_fam"/>
</dbReference>
<evidence type="ECO:0000256" key="1">
    <source>
        <dbReference type="ARBA" id="ARBA00006484"/>
    </source>
</evidence>
<dbReference type="OrthoDB" id="517007at2"/>
<proteinExistence type="inferred from homology"/>
<dbReference type="InterPro" id="IPR036291">
    <property type="entry name" value="NAD(P)-bd_dom_sf"/>
</dbReference>
<dbReference type="EMBL" id="CP000386">
    <property type="protein sequence ID" value="ABG03322.1"/>
    <property type="molecule type" value="Genomic_DNA"/>
</dbReference>
<comment type="similarity">
    <text evidence="1">Belongs to the short-chain dehydrogenases/reductases (SDR) family.</text>
</comment>
<dbReference type="PROSITE" id="PS00061">
    <property type="entry name" value="ADH_SHORT"/>
    <property type="match status" value="1"/>
</dbReference>
<dbReference type="SUPFAM" id="SSF51735">
    <property type="entry name" value="NAD(P)-binding Rossmann-fold domains"/>
    <property type="match status" value="1"/>
</dbReference>
<dbReference type="PRINTS" id="PR00080">
    <property type="entry name" value="SDRFAMILY"/>
</dbReference>
<dbReference type="NCBIfam" id="NF005559">
    <property type="entry name" value="PRK07231.1"/>
    <property type="match status" value="1"/>
</dbReference>
<dbReference type="GO" id="GO:0016491">
    <property type="term" value="F:oxidoreductase activity"/>
    <property type="evidence" value="ECO:0007669"/>
    <property type="project" value="UniProtKB-KW"/>
</dbReference>
<protein>
    <submittedName>
        <fullName evidence="3">Short-chain dehydrogenase/reductase SDR</fullName>
    </submittedName>
</protein>
<accession>Q1AZ56</accession>
<organism evidence="3 4">
    <name type="scientific">Rubrobacter xylanophilus (strain DSM 9941 / JCM 11954 / NBRC 16129 / PRD-1)</name>
    <dbReference type="NCBI Taxonomy" id="266117"/>
    <lineage>
        <taxon>Bacteria</taxon>
        <taxon>Bacillati</taxon>
        <taxon>Actinomycetota</taxon>
        <taxon>Rubrobacteria</taxon>
        <taxon>Rubrobacterales</taxon>
        <taxon>Rubrobacteraceae</taxon>
        <taxon>Rubrobacter</taxon>
    </lineage>
</organism>
<keyword evidence="4" id="KW-1185">Reference proteome</keyword>
<dbReference type="eggNOG" id="COG1028">
    <property type="taxonomic scope" value="Bacteria"/>
</dbReference>
<dbReference type="PhylomeDB" id="Q1AZ56"/>
<reference evidence="3 4" key="1">
    <citation type="submission" date="2006-06" db="EMBL/GenBank/DDBJ databases">
        <title>Complete sequence of Rubrobacter xylanophilus DSM 9941.</title>
        <authorList>
            <consortium name="US DOE Joint Genome Institute"/>
            <person name="Copeland A."/>
            <person name="Lucas S."/>
            <person name="Lapidus A."/>
            <person name="Barry K."/>
            <person name="Detter J.C."/>
            <person name="Glavina del Rio T."/>
            <person name="Hammon N."/>
            <person name="Israni S."/>
            <person name="Dalin E."/>
            <person name="Tice H."/>
            <person name="Pitluck S."/>
            <person name="Munk A.C."/>
            <person name="Brettin T."/>
            <person name="Bruce D."/>
            <person name="Han C."/>
            <person name="Tapia R."/>
            <person name="Gilna P."/>
            <person name="Schmutz J."/>
            <person name="Larimer F."/>
            <person name="Land M."/>
            <person name="Hauser L."/>
            <person name="Kyrpides N."/>
            <person name="Lykidis A."/>
            <person name="da Costa M.S."/>
            <person name="Rainey F.A."/>
            <person name="Empadinhas N."/>
            <person name="Jolivet E."/>
            <person name="Battista J.R."/>
            <person name="Richardson P."/>
        </authorList>
    </citation>
    <scope>NUCLEOTIDE SEQUENCE [LARGE SCALE GENOMIC DNA]</scope>
    <source>
        <strain evidence="4">DSM 9941 / NBRC 16129 / PRD-1</strain>
    </source>
</reference>
<name>Q1AZ56_RUBXD</name>
<sequence length="256" mass="26750">MRLEDRVAVITGAASGQGRAAAKLFASEGAKVVAADIDEGGAQRTVEEIKEAGGEATAVKVDVSREPDVRAMVESATDRYGRLDVLFNNAGVGYSASGRMKMASVVETPEKDWDAILAINLKGVALGCKHAIPVMERQGYGSIINNASINALVGLPGADAYTAAKGGVVAFSRVLAVEWGPRGIRVNCICPGGVDTPMIAPVISDERVMQSMRQNTPLGRLARPEEIASVALFLASEEASYLNGAIIPVDGGWTAH</sequence>
<dbReference type="Pfam" id="PF13561">
    <property type="entry name" value="adh_short_C2"/>
    <property type="match status" value="1"/>
</dbReference>
<dbReference type="Gene3D" id="3.40.50.720">
    <property type="entry name" value="NAD(P)-binding Rossmann-like Domain"/>
    <property type="match status" value="1"/>
</dbReference>
<dbReference type="PRINTS" id="PR00081">
    <property type="entry name" value="GDHRDH"/>
</dbReference>